<gene>
    <name evidence="9" type="ORF">IAB77_04250</name>
</gene>
<reference evidence="9" key="2">
    <citation type="journal article" date="2021" name="PeerJ">
        <title>Extensive microbial diversity within the chicken gut microbiome revealed by metagenomics and culture.</title>
        <authorList>
            <person name="Gilroy R."/>
            <person name="Ravi A."/>
            <person name="Getino M."/>
            <person name="Pursley I."/>
            <person name="Horton D.L."/>
            <person name="Alikhan N.F."/>
            <person name="Baker D."/>
            <person name="Gharbi K."/>
            <person name="Hall N."/>
            <person name="Watson M."/>
            <person name="Adriaenssens E.M."/>
            <person name="Foster-Nyarko E."/>
            <person name="Jarju S."/>
            <person name="Secka A."/>
            <person name="Antonio M."/>
            <person name="Oren A."/>
            <person name="Chaudhuri R.R."/>
            <person name="La Ragione R."/>
            <person name="Hildebrand F."/>
            <person name="Pallen M.J."/>
        </authorList>
    </citation>
    <scope>NUCLEOTIDE SEQUENCE</scope>
    <source>
        <strain evidence="9">ChiBcolR7-354</strain>
    </source>
</reference>
<dbReference type="InterPro" id="IPR000755">
    <property type="entry name" value="A_A_dipeptidase"/>
</dbReference>
<keyword evidence="7" id="KW-0482">Metalloprotease</keyword>
<dbReference type="GO" id="GO:0004180">
    <property type="term" value="F:carboxypeptidase activity"/>
    <property type="evidence" value="ECO:0007669"/>
    <property type="project" value="UniProtKB-KW"/>
</dbReference>
<dbReference type="GO" id="GO:0071555">
    <property type="term" value="P:cell wall organization"/>
    <property type="evidence" value="ECO:0007669"/>
    <property type="project" value="UniProtKB-KW"/>
</dbReference>
<keyword evidence="5" id="KW-0862">Zinc</keyword>
<dbReference type="EMBL" id="DVGA01000042">
    <property type="protein sequence ID" value="HIQ78454.1"/>
    <property type="molecule type" value="Genomic_DNA"/>
</dbReference>
<evidence type="ECO:0000256" key="8">
    <source>
        <dbReference type="ARBA" id="ARBA00023316"/>
    </source>
</evidence>
<keyword evidence="2" id="KW-0645">Protease</keyword>
<evidence type="ECO:0000256" key="5">
    <source>
        <dbReference type="ARBA" id="ARBA00022833"/>
    </source>
</evidence>
<proteinExistence type="predicted"/>
<evidence type="ECO:0000256" key="4">
    <source>
        <dbReference type="ARBA" id="ARBA00022801"/>
    </source>
</evidence>
<evidence type="ECO:0000256" key="2">
    <source>
        <dbReference type="ARBA" id="ARBA00022670"/>
    </source>
</evidence>
<dbReference type="SUPFAM" id="SSF55166">
    <property type="entry name" value="Hedgehog/DD-peptidase"/>
    <property type="match status" value="1"/>
</dbReference>
<evidence type="ECO:0000256" key="6">
    <source>
        <dbReference type="ARBA" id="ARBA00022997"/>
    </source>
</evidence>
<evidence type="ECO:0000313" key="10">
    <source>
        <dbReference type="Proteomes" id="UP000824262"/>
    </source>
</evidence>
<keyword evidence="4" id="KW-0378">Hydrolase</keyword>
<dbReference type="GO" id="GO:0046872">
    <property type="term" value="F:metal ion binding"/>
    <property type="evidence" value="ECO:0007669"/>
    <property type="project" value="UniProtKB-KW"/>
</dbReference>
<protein>
    <submittedName>
        <fullName evidence="9">D-alanyl-D-alanine carboxypeptidase family protein</fullName>
    </submittedName>
</protein>
<keyword evidence="8" id="KW-0961">Cell wall biogenesis/degradation</keyword>
<dbReference type="GO" id="GO:0160237">
    <property type="term" value="F:D-Ala-D-Ala dipeptidase activity"/>
    <property type="evidence" value="ECO:0007669"/>
    <property type="project" value="UniProtKB-EC"/>
</dbReference>
<dbReference type="Proteomes" id="UP000824262">
    <property type="component" value="Unassembled WGS sequence"/>
</dbReference>
<keyword evidence="9" id="KW-0121">Carboxypeptidase</keyword>
<name>A0A9D1CSW6_9FIRM</name>
<comment type="caution">
    <text evidence="9">The sequence shown here is derived from an EMBL/GenBank/DDBJ whole genome shotgun (WGS) entry which is preliminary data.</text>
</comment>
<reference evidence="9" key="1">
    <citation type="submission" date="2020-10" db="EMBL/GenBank/DDBJ databases">
        <authorList>
            <person name="Gilroy R."/>
        </authorList>
    </citation>
    <scope>NUCLEOTIDE SEQUENCE</scope>
    <source>
        <strain evidence="9">ChiBcolR7-354</strain>
    </source>
</reference>
<dbReference type="AlphaFoldDB" id="A0A9D1CSW6"/>
<dbReference type="GO" id="GO:0008237">
    <property type="term" value="F:metallopeptidase activity"/>
    <property type="evidence" value="ECO:0007669"/>
    <property type="project" value="UniProtKB-KW"/>
</dbReference>
<dbReference type="Pfam" id="PF01427">
    <property type="entry name" value="Peptidase_M15"/>
    <property type="match status" value="1"/>
</dbReference>
<dbReference type="PANTHER" id="PTHR43126">
    <property type="entry name" value="D-ALANYL-D-ALANINE DIPEPTIDASE"/>
    <property type="match status" value="1"/>
</dbReference>
<evidence type="ECO:0000256" key="1">
    <source>
        <dbReference type="ARBA" id="ARBA00001362"/>
    </source>
</evidence>
<evidence type="ECO:0000256" key="3">
    <source>
        <dbReference type="ARBA" id="ARBA00022723"/>
    </source>
</evidence>
<dbReference type="GO" id="GO:0006508">
    <property type="term" value="P:proteolysis"/>
    <property type="evidence" value="ECO:0007669"/>
    <property type="project" value="UniProtKB-KW"/>
</dbReference>
<organism evidence="9 10">
    <name type="scientific">Candidatus Scatomorpha intestinavium</name>
    <dbReference type="NCBI Taxonomy" id="2840922"/>
    <lineage>
        <taxon>Bacteria</taxon>
        <taxon>Bacillati</taxon>
        <taxon>Bacillota</taxon>
        <taxon>Clostridia</taxon>
        <taxon>Eubacteriales</taxon>
        <taxon>Candidatus Scatomorpha</taxon>
    </lineage>
</organism>
<comment type="catalytic activity">
    <reaction evidence="1">
        <text>D-alanyl-D-alanine + H2O = 2 D-alanine</text>
        <dbReference type="Rhea" id="RHEA:20661"/>
        <dbReference type="ChEBI" id="CHEBI:15377"/>
        <dbReference type="ChEBI" id="CHEBI:57416"/>
        <dbReference type="ChEBI" id="CHEBI:57822"/>
        <dbReference type="EC" id="3.4.13.22"/>
    </reaction>
</comment>
<evidence type="ECO:0000313" key="9">
    <source>
        <dbReference type="EMBL" id="HIQ78454.1"/>
    </source>
</evidence>
<dbReference type="InterPro" id="IPR009045">
    <property type="entry name" value="Zn_M74/Hedgehog-like"/>
</dbReference>
<keyword evidence="6" id="KW-0224">Dipeptidase</keyword>
<dbReference type="Gene3D" id="3.30.1380.10">
    <property type="match status" value="1"/>
</dbReference>
<accession>A0A9D1CSW6</accession>
<sequence>MSKKAKIILFSCLGALFIILLFGFLFGALPYLLAGSELPEGAQLTLTVTDGGISASWTRSEQADSYRAEVFLPGEEEPLLSLECPGPECVFTGLPEGGAVEIRITPLKHFDVLAREFAREGSGAISVTVPLTALAVENLSYEIDEERQRLSISFDAVEDEGLGYELRLAGAEGEKTVARADSGTAAVDFGGEGGIAMPEYGSPDSFVVRSVRSGEGYTLTGAASEPIVVEREDLLGRTLEIEYETVSRNVLRISWNETKGNGYELQQLVDGEWTTVKAVERDGAREHTTPTLRSCTSYGFRVITVGGDVPEGAEYAAEPATLELFTDASPLYCTIWPMKDLELYSGTDMSETVGTAKAAAAYCVLGEEDGLFRVRVDGVYGYIDSRYCMINLPEYLGELCSYDITNSYASKYKVHGFEIPEVTGTVVTGYEHVRLAEGVYLAPYLYPCCEKLMEAASAAREDGYRLKIYDSYRPNAATRAIYDTAELILDDPLPETAYESDERPDDLPEAAEGEELTYRRLVTEGNYTLANFLARSGSAHNMGIALDLTLEIPGQGDLEMQTEMHDLSWYSVISRNNANAVLLDGYMKAAGFGGLTSEWWHFQDNETRDALGLNIYLYSGVSPECWVADDYGWRYRRADGSFIKDATVEIGGMEYTFDSVGYTELWPEGESPSIAE</sequence>
<keyword evidence="3" id="KW-0479">Metal-binding</keyword>
<evidence type="ECO:0000256" key="7">
    <source>
        <dbReference type="ARBA" id="ARBA00023049"/>
    </source>
</evidence>